<dbReference type="RefSeq" id="WP_129202163.1">
    <property type="nucleotide sequence ID" value="NZ_CP035495.1"/>
</dbReference>
<evidence type="ECO:0000313" key="9">
    <source>
        <dbReference type="Proteomes" id="UP000291758"/>
    </source>
</evidence>
<name>A0A4P6EJJ6_9MICO</name>
<dbReference type="PROSITE" id="PS50893">
    <property type="entry name" value="ABC_TRANSPORTER_2"/>
    <property type="match status" value="1"/>
</dbReference>
<evidence type="ECO:0000256" key="4">
    <source>
        <dbReference type="ARBA" id="ARBA00022741"/>
    </source>
</evidence>
<dbReference type="EMBL" id="CP035495">
    <property type="protein sequence ID" value="QAY62226.1"/>
    <property type="molecule type" value="Genomic_DNA"/>
</dbReference>
<feature type="domain" description="ABC transporter" evidence="7">
    <location>
        <begin position="6"/>
        <end position="245"/>
    </location>
</feature>
<dbReference type="GO" id="GO:0015424">
    <property type="term" value="F:ABC-type amino acid transporter activity"/>
    <property type="evidence" value="ECO:0007669"/>
    <property type="project" value="InterPro"/>
</dbReference>
<dbReference type="AlphaFoldDB" id="A0A4P6EJJ6"/>
<evidence type="ECO:0000256" key="3">
    <source>
        <dbReference type="ARBA" id="ARBA00022475"/>
    </source>
</evidence>
<keyword evidence="5 8" id="KW-0067">ATP-binding</keyword>
<dbReference type="CDD" id="cd03262">
    <property type="entry name" value="ABC_HisP_GlnQ"/>
    <property type="match status" value="1"/>
</dbReference>
<keyword evidence="2" id="KW-0813">Transport</keyword>
<keyword evidence="9" id="KW-1185">Reference proteome</keyword>
<sequence>MSDALLSARGIRKSFGDHEVLRGVDLDVRRGQVVALIGPSGSGKTTLLRSLNGLETPSAGTLTLDGGPALDFAAPVAKGQRFALRDRSAMVFQHHNLFPHMTVLQNVVEGPVQVRRVPREKAERRALDLLDRVGLADKRDAYPRQLSGGQLQRVGIVRALALGPDLLLFDEPTSALDPELVGEVLLVMKELADEGWTMVVVTHELSFARAVADEVLFLDDGVVLERGAPRELFTDPREERTRQFLHRILNPLD</sequence>
<organism evidence="8 9">
    <name type="scientific">Xylanimonas allomyrinae</name>
    <dbReference type="NCBI Taxonomy" id="2509459"/>
    <lineage>
        <taxon>Bacteria</taxon>
        <taxon>Bacillati</taxon>
        <taxon>Actinomycetota</taxon>
        <taxon>Actinomycetes</taxon>
        <taxon>Micrococcales</taxon>
        <taxon>Promicromonosporaceae</taxon>
        <taxon>Xylanimonas</taxon>
    </lineage>
</organism>
<protein>
    <submittedName>
        <fullName evidence="8">Amino acid ABC transporter ATP-binding protein</fullName>
    </submittedName>
</protein>
<proteinExistence type="predicted"/>
<dbReference type="KEGG" id="xyl:ET495_01880"/>
<dbReference type="Pfam" id="PF00005">
    <property type="entry name" value="ABC_tran"/>
    <property type="match status" value="1"/>
</dbReference>
<evidence type="ECO:0000259" key="7">
    <source>
        <dbReference type="PROSITE" id="PS50893"/>
    </source>
</evidence>
<evidence type="ECO:0000313" key="8">
    <source>
        <dbReference type="EMBL" id="QAY62226.1"/>
    </source>
</evidence>
<dbReference type="PANTHER" id="PTHR43166">
    <property type="entry name" value="AMINO ACID IMPORT ATP-BINDING PROTEIN"/>
    <property type="match status" value="1"/>
</dbReference>
<evidence type="ECO:0000256" key="1">
    <source>
        <dbReference type="ARBA" id="ARBA00004202"/>
    </source>
</evidence>
<dbReference type="InterPro" id="IPR003593">
    <property type="entry name" value="AAA+_ATPase"/>
</dbReference>
<evidence type="ECO:0000256" key="6">
    <source>
        <dbReference type="ARBA" id="ARBA00023136"/>
    </source>
</evidence>
<dbReference type="InterPro" id="IPR017871">
    <property type="entry name" value="ABC_transporter-like_CS"/>
</dbReference>
<dbReference type="GO" id="GO:0016887">
    <property type="term" value="F:ATP hydrolysis activity"/>
    <property type="evidence" value="ECO:0007669"/>
    <property type="project" value="InterPro"/>
</dbReference>
<dbReference type="InterPro" id="IPR027417">
    <property type="entry name" value="P-loop_NTPase"/>
</dbReference>
<keyword evidence="3" id="KW-1003">Cell membrane</keyword>
<keyword evidence="4" id="KW-0547">Nucleotide-binding</keyword>
<dbReference type="InterPro" id="IPR003439">
    <property type="entry name" value="ABC_transporter-like_ATP-bd"/>
</dbReference>
<evidence type="ECO:0000256" key="2">
    <source>
        <dbReference type="ARBA" id="ARBA00022448"/>
    </source>
</evidence>
<dbReference type="SUPFAM" id="SSF52540">
    <property type="entry name" value="P-loop containing nucleoside triphosphate hydrolases"/>
    <property type="match status" value="1"/>
</dbReference>
<comment type="subcellular location">
    <subcellularLocation>
        <location evidence="1">Cell membrane</location>
        <topology evidence="1">Peripheral membrane protein</topology>
    </subcellularLocation>
</comment>
<keyword evidence="6" id="KW-0472">Membrane</keyword>
<dbReference type="SMART" id="SM00382">
    <property type="entry name" value="AAA"/>
    <property type="match status" value="1"/>
</dbReference>
<dbReference type="OrthoDB" id="4283894at2"/>
<dbReference type="PIRSF" id="PIRSF039085">
    <property type="entry name" value="ABC_ATPase_HisP"/>
    <property type="match status" value="1"/>
</dbReference>
<dbReference type="InterPro" id="IPR050086">
    <property type="entry name" value="MetN_ABC_transporter-like"/>
</dbReference>
<dbReference type="GO" id="GO:0005524">
    <property type="term" value="F:ATP binding"/>
    <property type="evidence" value="ECO:0007669"/>
    <property type="project" value="UniProtKB-KW"/>
</dbReference>
<dbReference type="Gene3D" id="3.40.50.300">
    <property type="entry name" value="P-loop containing nucleotide triphosphate hydrolases"/>
    <property type="match status" value="1"/>
</dbReference>
<evidence type="ECO:0000256" key="5">
    <source>
        <dbReference type="ARBA" id="ARBA00022840"/>
    </source>
</evidence>
<accession>A0A4P6EJJ6</accession>
<reference evidence="8 9" key="1">
    <citation type="submission" date="2019-01" db="EMBL/GenBank/DDBJ databases">
        <title>Genome sequencing of strain 2JSPR-7.</title>
        <authorList>
            <person name="Heo J."/>
            <person name="Kim S.-J."/>
            <person name="Kim J.-S."/>
            <person name="Hong S.-B."/>
            <person name="Kwon S.-W."/>
        </authorList>
    </citation>
    <scope>NUCLEOTIDE SEQUENCE [LARGE SCALE GENOMIC DNA]</scope>
    <source>
        <strain evidence="8 9">2JSPR-7</strain>
    </source>
</reference>
<dbReference type="Proteomes" id="UP000291758">
    <property type="component" value="Chromosome"/>
</dbReference>
<dbReference type="PANTHER" id="PTHR43166:SF35">
    <property type="entry name" value="L-CYSTINE IMPORT ATP-BINDING PROTEIN TCYN"/>
    <property type="match status" value="1"/>
</dbReference>
<dbReference type="PROSITE" id="PS00211">
    <property type="entry name" value="ABC_TRANSPORTER_1"/>
    <property type="match status" value="1"/>
</dbReference>
<gene>
    <name evidence="8" type="ORF">ET495_01880</name>
</gene>
<dbReference type="InterPro" id="IPR030679">
    <property type="entry name" value="ABC_ATPase_HisP-typ"/>
</dbReference>
<dbReference type="GO" id="GO:0005886">
    <property type="term" value="C:plasma membrane"/>
    <property type="evidence" value="ECO:0007669"/>
    <property type="project" value="UniProtKB-SubCell"/>
</dbReference>